<evidence type="ECO:0000313" key="2">
    <source>
        <dbReference type="Proteomes" id="UP000190852"/>
    </source>
</evidence>
<dbReference type="Proteomes" id="UP000190852">
    <property type="component" value="Unassembled WGS sequence"/>
</dbReference>
<evidence type="ECO:0000313" key="1">
    <source>
        <dbReference type="EMBL" id="SKB25232.1"/>
    </source>
</evidence>
<dbReference type="EMBL" id="FUYQ01000001">
    <property type="protein sequence ID" value="SKB25232.1"/>
    <property type="molecule type" value="Genomic_DNA"/>
</dbReference>
<proteinExistence type="predicted"/>
<organism evidence="1 2">
    <name type="scientific">Parabacteroides chartae</name>
    <dbReference type="NCBI Taxonomy" id="1037355"/>
    <lineage>
        <taxon>Bacteria</taxon>
        <taxon>Pseudomonadati</taxon>
        <taxon>Bacteroidota</taxon>
        <taxon>Bacteroidia</taxon>
        <taxon>Bacteroidales</taxon>
        <taxon>Tannerellaceae</taxon>
        <taxon>Parabacteroides</taxon>
    </lineage>
</organism>
<sequence length="51" mass="6049">MYILNMFSTQISSEYTVFYSFLSYTEIGRHIINQSNNVIYEDRKNQVYGIG</sequence>
<name>A0A1T4ZR62_9BACT</name>
<gene>
    <name evidence="1" type="ORF">SAMN05660349_00002</name>
</gene>
<dbReference type="AlphaFoldDB" id="A0A1T4ZR62"/>
<keyword evidence="2" id="KW-1185">Reference proteome</keyword>
<protein>
    <submittedName>
        <fullName evidence="1">Uncharacterized protein</fullName>
    </submittedName>
</protein>
<reference evidence="2" key="1">
    <citation type="submission" date="2017-02" db="EMBL/GenBank/DDBJ databases">
        <authorList>
            <person name="Varghese N."/>
            <person name="Submissions S."/>
        </authorList>
    </citation>
    <scope>NUCLEOTIDE SEQUENCE [LARGE SCALE GENOMIC DNA]</scope>
    <source>
        <strain evidence="2">DSM 24967</strain>
    </source>
</reference>
<accession>A0A1T4ZR62</accession>